<organism evidence="2 3">
    <name type="scientific">Ascidiaceihabitans donghaensis</name>
    <dbReference type="NCBI Taxonomy" id="1510460"/>
    <lineage>
        <taxon>Bacteria</taxon>
        <taxon>Pseudomonadati</taxon>
        <taxon>Pseudomonadota</taxon>
        <taxon>Alphaproteobacteria</taxon>
        <taxon>Rhodobacterales</taxon>
        <taxon>Paracoccaceae</taxon>
        <taxon>Ascidiaceihabitans</taxon>
    </lineage>
</organism>
<reference evidence="2 3" key="1">
    <citation type="submission" date="2018-03" db="EMBL/GenBank/DDBJ databases">
        <authorList>
            <person name="Keele B.F."/>
        </authorList>
    </citation>
    <scope>NUCLEOTIDE SEQUENCE [LARGE SCALE GENOMIC DNA]</scope>
    <source>
        <strain evidence="2 3">CECT 8599</strain>
    </source>
</reference>
<feature type="compositionally biased region" description="Polar residues" evidence="1">
    <location>
        <begin position="90"/>
        <end position="102"/>
    </location>
</feature>
<dbReference type="Proteomes" id="UP000244880">
    <property type="component" value="Unassembled WGS sequence"/>
</dbReference>
<accession>A0A2R8BBM9</accession>
<evidence type="ECO:0000313" key="3">
    <source>
        <dbReference type="Proteomes" id="UP000244880"/>
    </source>
</evidence>
<dbReference type="RefSeq" id="WP_108827687.1">
    <property type="nucleotide sequence ID" value="NZ_OMOR01000001.1"/>
</dbReference>
<protein>
    <submittedName>
        <fullName evidence="2">Uncharacterized protein</fullName>
    </submittedName>
</protein>
<keyword evidence="3" id="KW-1185">Reference proteome</keyword>
<proteinExistence type="predicted"/>
<gene>
    <name evidence="2" type="ORF">ASD8599_01212</name>
</gene>
<name>A0A2R8BBM9_9RHOB</name>
<evidence type="ECO:0000313" key="2">
    <source>
        <dbReference type="EMBL" id="SPH20476.1"/>
    </source>
</evidence>
<sequence>MFGSDDYKNKVLARRAARARRSRWLSKVTLFALGLGAAFFIRTQPEATAEIMAWVQQSSTQYTRHADLTVPKVRAMPLDKVTVNRGGALNPQTSSQGETAQGQADALGRALKQMKVGG</sequence>
<feature type="region of interest" description="Disordered" evidence="1">
    <location>
        <begin position="85"/>
        <end position="118"/>
    </location>
</feature>
<dbReference type="AlphaFoldDB" id="A0A2R8BBM9"/>
<evidence type="ECO:0000256" key="1">
    <source>
        <dbReference type="SAM" id="MobiDB-lite"/>
    </source>
</evidence>
<dbReference type="EMBL" id="OMOR01000001">
    <property type="protein sequence ID" value="SPH20476.1"/>
    <property type="molecule type" value="Genomic_DNA"/>
</dbReference>